<reference evidence="2" key="1">
    <citation type="submission" date="2023-03" db="UniProtKB">
        <authorList>
            <consortium name="WormBaseParasite"/>
        </authorList>
    </citation>
    <scope>IDENTIFICATION</scope>
</reference>
<dbReference type="AlphaFoldDB" id="A0A9J2PGH9"/>
<keyword evidence="1" id="KW-1185">Reference proteome</keyword>
<dbReference type="Proteomes" id="UP000036681">
    <property type="component" value="Unplaced"/>
</dbReference>
<name>A0A9J2PGH9_ASCLU</name>
<evidence type="ECO:0000313" key="2">
    <source>
        <dbReference type="WBParaSite" id="ALUE_0000910501-mRNA-1"/>
    </source>
</evidence>
<protein>
    <submittedName>
        <fullName evidence="2">Uncharacterized protein</fullName>
    </submittedName>
</protein>
<organism evidence="1 2">
    <name type="scientific">Ascaris lumbricoides</name>
    <name type="common">Giant roundworm</name>
    <dbReference type="NCBI Taxonomy" id="6252"/>
    <lineage>
        <taxon>Eukaryota</taxon>
        <taxon>Metazoa</taxon>
        <taxon>Ecdysozoa</taxon>
        <taxon>Nematoda</taxon>
        <taxon>Chromadorea</taxon>
        <taxon>Rhabditida</taxon>
        <taxon>Spirurina</taxon>
        <taxon>Ascaridomorpha</taxon>
        <taxon>Ascaridoidea</taxon>
        <taxon>Ascarididae</taxon>
        <taxon>Ascaris</taxon>
    </lineage>
</organism>
<dbReference type="WBParaSite" id="ALUE_0000910501-mRNA-1">
    <property type="protein sequence ID" value="ALUE_0000910501-mRNA-1"/>
    <property type="gene ID" value="ALUE_0000910501"/>
</dbReference>
<evidence type="ECO:0000313" key="1">
    <source>
        <dbReference type="Proteomes" id="UP000036681"/>
    </source>
</evidence>
<accession>A0A9J2PGH9</accession>
<sequence>MRVCVSRPHVSVRVCACLCVPVQVTVCKRCDSVRDFLVSGTSTDEGCVAAAARCFARLAHECAACVLSIRTRLSVDHAHRTACRELIAAPGFVPFRLHQYARSSSLPSIGGITFRSSTPQRRQKQRSMRTISLLIAEYESTMWSVTCHGAVNETPTYCLRRRRSSSSYVFHASLWIPPRYYSRVSSLYGGRPPIPAFYLVKETFIGLIVKKFMRSFVIVSAVVYCCSRQSNDAFFFLIYLFICFSTLPSV</sequence>
<proteinExistence type="predicted"/>